<dbReference type="RefSeq" id="WP_091785443.1">
    <property type="nucleotide sequence ID" value="NZ_FNDI01000022.1"/>
</dbReference>
<dbReference type="Pfam" id="PF11185">
    <property type="entry name" value="DUF2971"/>
    <property type="match status" value="1"/>
</dbReference>
<organism evidence="1 2">
    <name type="scientific">Paraburkholderia steynii</name>
    <dbReference type="NCBI Taxonomy" id="1245441"/>
    <lineage>
        <taxon>Bacteria</taxon>
        <taxon>Pseudomonadati</taxon>
        <taxon>Pseudomonadota</taxon>
        <taxon>Betaproteobacteria</taxon>
        <taxon>Burkholderiales</taxon>
        <taxon>Burkholderiaceae</taxon>
        <taxon>Paraburkholderia</taxon>
    </lineage>
</organism>
<dbReference type="InterPro" id="IPR021352">
    <property type="entry name" value="DUF2971"/>
</dbReference>
<evidence type="ECO:0000313" key="1">
    <source>
        <dbReference type="EMBL" id="SDI70322.1"/>
    </source>
</evidence>
<name>A0A7Z7BER6_9BURK</name>
<dbReference type="EMBL" id="FNDI01000022">
    <property type="protein sequence ID" value="SDI70322.1"/>
    <property type="molecule type" value="Genomic_DNA"/>
</dbReference>
<evidence type="ECO:0008006" key="3">
    <source>
        <dbReference type="Google" id="ProtNLM"/>
    </source>
</evidence>
<comment type="caution">
    <text evidence="1">The sequence shown here is derived from an EMBL/GenBank/DDBJ whole genome shotgun (WGS) entry which is preliminary data.</text>
</comment>
<reference evidence="1" key="1">
    <citation type="submission" date="2016-10" db="EMBL/GenBank/DDBJ databases">
        <authorList>
            <person name="Varghese N."/>
            <person name="Submissions S."/>
        </authorList>
    </citation>
    <scope>NUCLEOTIDE SEQUENCE [LARGE SCALE GENOMIC DNA]</scope>
    <source>
        <strain evidence="1">YR281</strain>
    </source>
</reference>
<gene>
    <name evidence="1" type="ORF">SAMN04487926_12242</name>
</gene>
<dbReference type="AlphaFoldDB" id="A0A7Z7BER6"/>
<keyword evidence="2" id="KW-1185">Reference proteome</keyword>
<evidence type="ECO:0000313" key="2">
    <source>
        <dbReference type="Proteomes" id="UP000198900"/>
    </source>
</evidence>
<protein>
    <recommendedName>
        <fullName evidence="3">DUF2971 domain-containing protein</fullName>
    </recommendedName>
</protein>
<sequence length="383" mass="44002">MPFFKYYRPNVYFEKAIRYNELYFSANHELNDPHDLKASFYFEDSEELWATLLLLAPEYPTLDIKFLLDVDNRELVSKLNQLFKNSDFDSVTGSLYREIDNQGQSLLEIFSDHLKSDFTGAENQKFMSAMPTAKKAEACKGWLTALLARAVDHVFYSVSFSDSPLNPMMWAHYADGFKGCVVIYNSSQSDSILLRHNLLDRDGMNFNFLKVNYIDDAKRVPILQCAIQGKAKAQEAFLQKNAFWNYESEHRLFSAERSNAAVESLAKVKKTSRRDRILHHHTNDIIGVIFGPRCNEHYKKKVDLTLLDNRRRSGNKPFYLFDTQLTREGRVVIDTAKKQCCPTFPSLPGLPVPGEGMHQIIDAKNLRILLAELGIAQDHDSHL</sequence>
<accession>A0A7Z7BER6</accession>
<proteinExistence type="predicted"/>
<dbReference type="Proteomes" id="UP000198900">
    <property type="component" value="Unassembled WGS sequence"/>
</dbReference>